<keyword evidence="3" id="KW-0540">Nuclease</keyword>
<dbReference type="InterPro" id="IPR008201">
    <property type="entry name" value="HepT-like"/>
</dbReference>
<keyword evidence="2" id="KW-1277">Toxin-antitoxin system</keyword>
<reference evidence="6 7" key="1">
    <citation type="journal article" date="2016" name="Stand. Genomic Sci.">
        <title>Complete genome sequence and genomic characterization of Microcystis panniformis FACHB 1757 by third-generation sequencing.</title>
        <authorList>
            <person name="Zhang J.Y."/>
            <person name="Guan R."/>
            <person name="Zhang H.J."/>
            <person name="Li H."/>
            <person name="Xiao P."/>
            <person name="Yu G.L."/>
            <person name="Du L."/>
            <person name="Cao D.M."/>
            <person name="Zhu B.C."/>
            <person name="Li R.H."/>
            <person name="Lu Z.H."/>
        </authorList>
    </citation>
    <scope>NUCLEOTIDE SEQUENCE [LARGE SCALE GENOMIC DNA]</scope>
    <source>
        <strain evidence="6 7">FACHB-1757</strain>
    </source>
</reference>
<name>A0A0K1S0S3_9CHRO</name>
<organism evidence="6 7">
    <name type="scientific">Microcystis panniformis FACHB-1757</name>
    <dbReference type="NCBI Taxonomy" id="1638788"/>
    <lineage>
        <taxon>Bacteria</taxon>
        <taxon>Bacillati</taxon>
        <taxon>Cyanobacteriota</taxon>
        <taxon>Cyanophyceae</taxon>
        <taxon>Oscillatoriophycideae</taxon>
        <taxon>Chroococcales</taxon>
        <taxon>Microcystaceae</taxon>
        <taxon>Microcystis</taxon>
    </lineage>
</organism>
<dbReference type="RefSeq" id="WP_052276537.1">
    <property type="nucleotide sequence ID" value="NZ_CP011339.1"/>
</dbReference>
<keyword evidence="1" id="KW-0597">Phosphoprotein</keyword>
<evidence type="ECO:0000256" key="1">
    <source>
        <dbReference type="ARBA" id="ARBA00022553"/>
    </source>
</evidence>
<dbReference type="EMBL" id="CP011339">
    <property type="protein sequence ID" value="AKV67749.1"/>
    <property type="molecule type" value="Genomic_DNA"/>
</dbReference>
<dbReference type="PATRIC" id="fig|1638788.3.peg.2693"/>
<evidence type="ECO:0000313" key="6">
    <source>
        <dbReference type="EMBL" id="AKV67749.1"/>
    </source>
</evidence>
<evidence type="ECO:0000256" key="3">
    <source>
        <dbReference type="ARBA" id="ARBA00022722"/>
    </source>
</evidence>
<accession>A0A0K1S0S3</accession>
<dbReference type="GO" id="GO:0016787">
    <property type="term" value="F:hydrolase activity"/>
    <property type="evidence" value="ECO:0007669"/>
    <property type="project" value="UniProtKB-KW"/>
</dbReference>
<dbReference type="AlphaFoldDB" id="A0A0K1S0S3"/>
<dbReference type="Proteomes" id="UP000068167">
    <property type="component" value="Chromosome"/>
</dbReference>
<evidence type="ECO:0000313" key="7">
    <source>
        <dbReference type="Proteomes" id="UP000068167"/>
    </source>
</evidence>
<dbReference type="GO" id="GO:0016740">
    <property type="term" value="F:transferase activity"/>
    <property type="evidence" value="ECO:0007669"/>
    <property type="project" value="UniProtKB-KW"/>
</dbReference>
<keyword evidence="7" id="KW-1185">Reference proteome</keyword>
<evidence type="ECO:0000256" key="2">
    <source>
        <dbReference type="ARBA" id="ARBA00022649"/>
    </source>
</evidence>
<dbReference type="PANTHER" id="PTHR34139">
    <property type="entry name" value="UPF0331 PROTEIN MJ0127"/>
    <property type="match status" value="1"/>
</dbReference>
<gene>
    <name evidence="6" type="ORF">VL20_2684</name>
</gene>
<dbReference type="KEGG" id="mpk:VL20_2684"/>
<dbReference type="GO" id="GO:0004540">
    <property type="term" value="F:RNA nuclease activity"/>
    <property type="evidence" value="ECO:0007669"/>
    <property type="project" value="InterPro"/>
</dbReference>
<proteinExistence type="predicted"/>
<sequence length="111" mass="13277">MRDDSERLRDILEAIERLEKYARQGKTLFEQQELIQTWIVYHLQIIGEAARATSQEFKARYPEVPWRDASDLRNLTIHEYFRINLEIIWDIVKNDIPPLKGQIEAILQELI</sequence>
<keyword evidence="4" id="KW-0547">Nucleotide-binding</keyword>
<keyword evidence="5" id="KW-0378">Hydrolase</keyword>
<dbReference type="Pfam" id="PF01934">
    <property type="entry name" value="HepT-like"/>
    <property type="match status" value="1"/>
</dbReference>
<dbReference type="InterPro" id="IPR051813">
    <property type="entry name" value="HepT_RNase_toxin"/>
</dbReference>
<dbReference type="GO" id="GO:0110001">
    <property type="term" value="C:toxin-antitoxin complex"/>
    <property type="evidence" value="ECO:0007669"/>
    <property type="project" value="InterPro"/>
</dbReference>
<dbReference type="GO" id="GO:0000166">
    <property type="term" value="F:nucleotide binding"/>
    <property type="evidence" value="ECO:0007669"/>
    <property type="project" value="UniProtKB-KW"/>
</dbReference>
<evidence type="ECO:0000256" key="5">
    <source>
        <dbReference type="ARBA" id="ARBA00022801"/>
    </source>
</evidence>
<evidence type="ECO:0000256" key="4">
    <source>
        <dbReference type="ARBA" id="ARBA00022741"/>
    </source>
</evidence>
<protein>
    <submittedName>
        <fullName evidence="6">Nucleotidyltransferase</fullName>
    </submittedName>
</protein>
<dbReference type="PANTHER" id="PTHR34139:SF1">
    <property type="entry name" value="RNASE MJ1380-RELATED"/>
    <property type="match status" value="1"/>
</dbReference>
<keyword evidence="6" id="KW-0808">Transferase</keyword>